<dbReference type="AlphaFoldDB" id="A0A382S6C7"/>
<evidence type="ECO:0008006" key="2">
    <source>
        <dbReference type="Google" id="ProtNLM"/>
    </source>
</evidence>
<dbReference type="EMBL" id="UINC01126760">
    <property type="protein sequence ID" value="SVD05450.1"/>
    <property type="molecule type" value="Genomic_DNA"/>
</dbReference>
<proteinExistence type="predicted"/>
<evidence type="ECO:0000313" key="1">
    <source>
        <dbReference type="EMBL" id="SVD05450.1"/>
    </source>
</evidence>
<accession>A0A382S6C7</accession>
<protein>
    <recommendedName>
        <fullName evidence="2">EthD domain-containing protein</fullName>
    </recommendedName>
</protein>
<gene>
    <name evidence="1" type="ORF">METZ01_LOCUS358304</name>
</gene>
<organism evidence="1">
    <name type="scientific">marine metagenome</name>
    <dbReference type="NCBI Taxonomy" id="408172"/>
    <lineage>
        <taxon>unclassified sequences</taxon>
        <taxon>metagenomes</taxon>
        <taxon>ecological metagenomes</taxon>
    </lineage>
</organism>
<dbReference type="SUPFAM" id="SSF54909">
    <property type="entry name" value="Dimeric alpha+beta barrel"/>
    <property type="match status" value="1"/>
</dbReference>
<reference evidence="1" key="1">
    <citation type="submission" date="2018-05" db="EMBL/GenBank/DDBJ databases">
        <authorList>
            <person name="Lanie J.A."/>
            <person name="Ng W.-L."/>
            <person name="Kazmierczak K.M."/>
            <person name="Andrzejewski T.M."/>
            <person name="Davidsen T.M."/>
            <person name="Wayne K.J."/>
            <person name="Tettelin H."/>
            <person name="Glass J.I."/>
            <person name="Rusch D."/>
            <person name="Podicherti R."/>
            <person name="Tsui H.-C.T."/>
            <person name="Winkler M.E."/>
        </authorList>
    </citation>
    <scope>NUCLEOTIDE SEQUENCE</scope>
</reference>
<dbReference type="InterPro" id="IPR011008">
    <property type="entry name" value="Dimeric_a/b-barrel"/>
</dbReference>
<name>A0A382S6C7_9ZZZZ</name>
<sequence>MKTRYQFVVGMDIQSSKEELFNEVYDSEHIPYLTSVPGVLRATRSIREPLRMMLAGEERIMDPGNEPRYSVTYEIDSPDVLMSDAWATAGERGRWPTDVRPFTSNRRHILRKVIG</sequence>